<evidence type="ECO:0000256" key="6">
    <source>
        <dbReference type="ARBA" id="ARBA00022807"/>
    </source>
</evidence>
<keyword evidence="3" id="KW-0732">Signal</keyword>
<evidence type="ECO:0000256" key="1">
    <source>
        <dbReference type="ARBA" id="ARBA00007074"/>
    </source>
</evidence>
<dbReference type="CDD" id="cd00118">
    <property type="entry name" value="LysM"/>
    <property type="match status" value="4"/>
</dbReference>
<feature type="domain" description="LysM" evidence="7">
    <location>
        <begin position="96"/>
        <end position="139"/>
    </location>
</feature>
<dbReference type="SMART" id="SM00257">
    <property type="entry name" value="LysM"/>
    <property type="match status" value="4"/>
</dbReference>
<keyword evidence="2" id="KW-0645">Protease</keyword>
<dbReference type="Proteomes" id="UP001597227">
    <property type="component" value="Unassembled WGS sequence"/>
</dbReference>
<dbReference type="Pfam" id="PF01476">
    <property type="entry name" value="LysM"/>
    <property type="match status" value="4"/>
</dbReference>
<keyword evidence="10" id="KW-1185">Reference proteome</keyword>
<evidence type="ECO:0000259" key="8">
    <source>
        <dbReference type="PROSITE" id="PS51935"/>
    </source>
</evidence>
<protein>
    <submittedName>
        <fullName evidence="9">LysM peptidoglycan-binding domain-containing protein</fullName>
    </submittedName>
</protein>
<dbReference type="Gene3D" id="3.10.350.10">
    <property type="entry name" value="LysM domain"/>
    <property type="match status" value="4"/>
</dbReference>
<accession>A0ABW4MLP9</accession>
<dbReference type="SUPFAM" id="SSF54106">
    <property type="entry name" value="LysM domain"/>
    <property type="match status" value="4"/>
</dbReference>
<feature type="domain" description="LysM" evidence="7">
    <location>
        <begin position="262"/>
        <end position="305"/>
    </location>
</feature>
<evidence type="ECO:0000259" key="7">
    <source>
        <dbReference type="PROSITE" id="PS51782"/>
    </source>
</evidence>
<dbReference type="RefSeq" id="WP_304215946.1">
    <property type="nucleotide sequence ID" value="NZ_JBHUEK010000010.1"/>
</dbReference>
<evidence type="ECO:0000313" key="10">
    <source>
        <dbReference type="Proteomes" id="UP001597227"/>
    </source>
</evidence>
<dbReference type="SUPFAM" id="SSF54001">
    <property type="entry name" value="Cysteine proteinases"/>
    <property type="match status" value="1"/>
</dbReference>
<dbReference type="Pfam" id="PF00877">
    <property type="entry name" value="NLPC_P60"/>
    <property type="match status" value="1"/>
</dbReference>
<feature type="domain" description="NlpC/P60" evidence="8">
    <location>
        <begin position="319"/>
        <end position="442"/>
    </location>
</feature>
<feature type="domain" description="LysM" evidence="7">
    <location>
        <begin position="149"/>
        <end position="192"/>
    </location>
</feature>
<feature type="domain" description="LysM" evidence="7">
    <location>
        <begin position="205"/>
        <end position="248"/>
    </location>
</feature>
<dbReference type="PROSITE" id="PS51935">
    <property type="entry name" value="NLPC_P60"/>
    <property type="match status" value="1"/>
</dbReference>
<dbReference type="InterPro" id="IPR052062">
    <property type="entry name" value="Murein_DD/LD_carboxypeptidase"/>
</dbReference>
<dbReference type="PANTHER" id="PTHR47360">
    <property type="entry name" value="MUREIN DD-ENDOPEPTIDASE MEPS/MUREIN LD-CARBOXYPEPTIDASE"/>
    <property type="match status" value="1"/>
</dbReference>
<dbReference type="EMBL" id="JBHUEK010000010">
    <property type="protein sequence ID" value="MFD1778815.1"/>
    <property type="molecule type" value="Genomic_DNA"/>
</dbReference>
<comment type="similarity">
    <text evidence="1">Belongs to the peptidase C40 family.</text>
</comment>
<organism evidence="9 10">
    <name type="scientific">Fredinandcohnia salidurans</name>
    <dbReference type="NCBI Taxonomy" id="2595041"/>
    <lineage>
        <taxon>Bacteria</taxon>
        <taxon>Bacillati</taxon>
        <taxon>Bacillota</taxon>
        <taxon>Bacilli</taxon>
        <taxon>Bacillales</taxon>
        <taxon>Bacillaceae</taxon>
        <taxon>Fredinandcohnia</taxon>
    </lineage>
</organism>
<dbReference type="PROSITE" id="PS51782">
    <property type="entry name" value="LYSM"/>
    <property type="match status" value="4"/>
</dbReference>
<keyword evidence="5" id="KW-0378">Hydrolase</keyword>
<dbReference type="InterPro" id="IPR038765">
    <property type="entry name" value="Papain-like_cys_pep_sf"/>
</dbReference>
<dbReference type="InterPro" id="IPR018392">
    <property type="entry name" value="LysM"/>
</dbReference>
<keyword evidence="6" id="KW-0788">Thiol protease</keyword>
<evidence type="ECO:0000256" key="4">
    <source>
        <dbReference type="ARBA" id="ARBA00022737"/>
    </source>
</evidence>
<comment type="caution">
    <text evidence="9">The sequence shown here is derived from an EMBL/GenBank/DDBJ whole genome shotgun (WGS) entry which is preliminary data.</text>
</comment>
<proteinExistence type="inferred from homology"/>
<evidence type="ECO:0000256" key="3">
    <source>
        <dbReference type="ARBA" id="ARBA00022729"/>
    </source>
</evidence>
<reference evidence="10" key="1">
    <citation type="journal article" date="2019" name="Int. J. Syst. Evol. Microbiol.">
        <title>The Global Catalogue of Microorganisms (GCM) 10K type strain sequencing project: providing services to taxonomists for standard genome sequencing and annotation.</title>
        <authorList>
            <consortium name="The Broad Institute Genomics Platform"/>
            <consortium name="The Broad Institute Genome Sequencing Center for Infectious Disease"/>
            <person name="Wu L."/>
            <person name="Ma J."/>
        </authorList>
    </citation>
    <scope>NUCLEOTIDE SEQUENCE [LARGE SCALE GENOMIC DNA]</scope>
    <source>
        <strain evidence="10">CCUG 15531</strain>
    </source>
</reference>
<dbReference type="Gene3D" id="3.90.1720.10">
    <property type="entry name" value="endopeptidase domain like (from Nostoc punctiforme)"/>
    <property type="match status" value="1"/>
</dbReference>
<keyword evidence="4" id="KW-0677">Repeat</keyword>
<evidence type="ECO:0000256" key="2">
    <source>
        <dbReference type="ARBA" id="ARBA00022670"/>
    </source>
</evidence>
<sequence length="442" mass="48218">MFIGHKIENPQTVCLYIDPQLEEFSSEIGTPEQGKKLHLNESIRMYLNEKVPTLNPNIVKVMMGTMVIATITLVGGHHSSKVEAASNNQASSQTQTTHTVANGDTLYGIAKQYNLTVSQVKQLNHLTGDMIYPGQTLVISEAKPPQTTATYTVTRGDTLYSIANSYNMSIDQIKQLNNLTSNTIHVGQTLQVIGTAPQTIQIQDNTYTVQPGDSLYSIAQRANTTVDQIMKNNNLTSSMLYVGQTLQLGNTAAAPQQNVASATYTVKAGDTLYGIARTYNMSVTELKNINKLTTNTLSIGQVLKVSGTAQAEQGTQNREQVLQDLVNDSYNFVGIPYLWGGTTTAGFDCSGFVSFMHARHGIDIPRTTSAGYYTMGTPVSKANLQQGDLVFFAVNDTGRISHVGFYVGNNKFISATSSKGIDVVSMDNTYWSKYYVGAKRVY</sequence>
<dbReference type="InterPro" id="IPR036779">
    <property type="entry name" value="LysM_dom_sf"/>
</dbReference>
<evidence type="ECO:0000313" key="9">
    <source>
        <dbReference type="EMBL" id="MFD1778815.1"/>
    </source>
</evidence>
<dbReference type="PANTHER" id="PTHR47360:SF1">
    <property type="entry name" value="ENDOPEPTIDASE NLPC-RELATED"/>
    <property type="match status" value="1"/>
</dbReference>
<gene>
    <name evidence="9" type="ORF">ACFSFW_09055</name>
</gene>
<evidence type="ECO:0000256" key="5">
    <source>
        <dbReference type="ARBA" id="ARBA00022801"/>
    </source>
</evidence>
<dbReference type="InterPro" id="IPR000064">
    <property type="entry name" value="NLP_P60_dom"/>
</dbReference>
<name>A0ABW4MLP9_9BACI</name>